<dbReference type="InterPro" id="IPR020818">
    <property type="entry name" value="Chaperonin_GroES"/>
</dbReference>
<dbReference type="eggNOG" id="COG0234">
    <property type="taxonomic scope" value="Bacteria"/>
</dbReference>
<evidence type="ECO:0000256" key="4">
    <source>
        <dbReference type="RuleBase" id="RU000535"/>
    </source>
</evidence>
<dbReference type="AlphaFoldDB" id="A3ZRD5"/>
<evidence type="ECO:0000256" key="2">
    <source>
        <dbReference type="ARBA" id="ARBA00023186"/>
    </source>
</evidence>
<keyword evidence="2 3" id="KW-0143">Chaperone</keyword>
<dbReference type="SMART" id="SM00883">
    <property type="entry name" value="Cpn10"/>
    <property type="match status" value="1"/>
</dbReference>
<proteinExistence type="inferred from homology"/>
<dbReference type="GO" id="GO:0051087">
    <property type="term" value="F:protein-folding chaperone binding"/>
    <property type="evidence" value="ECO:0007669"/>
    <property type="project" value="TreeGrafter"/>
</dbReference>
<dbReference type="NCBIfam" id="NF001531">
    <property type="entry name" value="PRK00364.2-2"/>
    <property type="match status" value="1"/>
</dbReference>
<evidence type="ECO:0000256" key="3">
    <source>
        <dbReference type="HAMAP-Rule" id="MF_00580"/>
    </source>
</evidence>
<dbReference type="HOGENOM" id="CLU_132825_2_0_0"/>
<dbReference type="CDD" id="cd00320">
    <property type="entry name" value="cpn10"/>
    <property type="match status" value="1"/>
</dbReference>
<organism evidence="5 6">
    <name type="scientific">Blastopirellula marina DSM 3645</name>
    <dbReference type="NCBI Taxonomy" id="314230"/>
    <lineage>
        <taxon>Bacteria</taxon>
        <taxon>Pseudomonadati</taxon>
        <taxon>Planctomycetota</taxon>
        <taxon>Planctomycetia</taxon>
        <taxon>Pirellulales</taxon>
        <taxon>Pirellulaceae</taxon>
        <taxon>Blastopirellula</taxon>
    </lineage>
</organism>
<sequence length="141" mass="15292">MPESWLASFNAQATFCAASIHAGGSERDSREKIDRDFAPCMEFNPKMKIVPLGDNLVVKRLDAEETTAGGIVLPTAAQEKPKQGRVLSVGDGRLLVDGKRAPHDVKEGDRVLFSSWAGTEIKVGDQELLIMSEAEILAVLE</sequence>
<evidence type="ECO:0000313" key="5">
    <source>
        <dbReference type="EMBL" id="EAQ80704.1"/>
    </source>
</evidence>
<dbReference type="EMBL" id="AANZ01000007">
    <property type="protein sequence ID" value="EAQ80704.1"/>
    <property type="molecule type" value="Genomic_DNA"/>
</dbReference>
<dbReference type="PRINTS" id="PR00297">
    <property type="entry name" value="CHAPERONIN10"/>
</dbReference>
<dbReference type="InterPro" id="IPR011032">
    <property type="entry name" value="GroES-like_sf"/>
</dbReference>
<evidence type="ECO:0000313" key="6">
    <source>
        <dbReference type="Proteomes" id="UP000004358"/>
    </source>
</evidence>
<keyword evidence="3" id="KW-0963">Cytoplasm</keyword>
<dbReference type="FunFam" id="2.30.33.40:FF:000001">
    <property type="entry name" value="10 kDa chaperonin"/>
    <property type="match status" value="1"/>
</dbReference>
<name>A3ZRD5_9BACT</name>
<dbReference type="InterPro" id="IPR037124">
    <property type="entry name" value="Chaperonin_GroES_sf"/>
</dbReference>
<gene>
    <name evidence="3" type="primary">groES</name>
    <name evidence="3" type="synonym">groS</name>
    <name evidence="5" type="ORF">DSM3645_11826</name>
</gene>
<reference evidence="5 6" key="1">
    <citation type="submission" date="2006-02" db="EMBL/GenBank/DDBJ databases">
        <authorList>
            <person name="Amann R."/>
            <person name="Ferriera S."/>
            <person name="Johnson J."/>
            <person name="Kravitz S."/>
            <person name="Halpern A."/>
            <person name="Remington K."/>
            <person name="Beeson K."/>
            <person name="Tran B."/>
            <person name="Rogers Y.-H."/>
            <person name="Friedman R."/>
            <person name="Venter J.C."/>
        </authorList>
    </citation>
    <scope>NUCLEOTIDE SEQUENCE [LARGE SCALE GENOMIC DNA]</scope>
    <source>
        <strain evidence="5 6">DSM 3645</strain>
    </source>
</reference>
<dbReference type="GO" id="GO:0005524">
    <property type="term" value="F:ATP binding"/>
    <property type="evidence" value="ECO:0007669"/>
    <property type="project" value="InterPro"/>
</dbReference>
<dbReference type="GO" id="GO:0051082">
    <property type="term" value="F:unfolded protein binding"/>
    <property type="evidence" value="ECO:0007669"/>
    <property type="project" value="TreeGrafter"/>
</dbReference>
<dbReference type="Gene3D" id="2.30.33.40">
    <property type="entry name" value="GroES chaperonin"/>
    <property type="match status" value="1"/>
</dbReference>
<dbReference type="Pfam" id="PF00166">
    <property type="entry name" value="Cpn10"/>
    <property type="match status" value="1"/>
</dbReference>
<dbReference type="STRING" id="314230.DSM3645_11826"/>
<dbReference type="PANTHER" id="PTHR10772">
    <property type="entry name" value="10 KDA HEAT SHOCK PROTEIN"/>
    <property type="match status" value="1"/>
</dbReference>
<accession>A3ZRD5</accession>
<dbReference type="GO" id="GO:0046872">
    <property type="term" value="F:metal ion binding"/>
    <property type="evidence" value="ECO:0007669"/>
    <property type="project" value="TreeGrafter"/>
</dbReference>
<comment type="similarity">
    <text evidence="1 3 4">Belongs to the GroES chaperonin family.</text>
</comment>
<comment type="subcellular location">
    <subcellularLocation>
        <location evidence="3">Cytoplasm</location>
    </subcellularLocation>
</comment>
<protein>
    <recommendedName>
        <fullName evidence="3">Co-chaperonin GroES</fullName>
    </recommendedName>
    <alternativeName>
        <fullName evidence="3">10 kDa chaperonin</fullName>
    </alternativeName>
    <alternativeName>
        <fullName evidence="3">Chaperonin-10</fullName>
        <shortName evidence="3">Cpn10</shortName>
    </alternativeName>
</protein>
<dbReference type="SUPFAM" id="SSF50129">
    <property type="entry name" value="GroES-like"/>
    <property type="match status" value="1"/>
</dbReference>
<dbReference type="NCBIfam" id="NF001533">
    <property type="entry name" value="PRK00364.2-4"/>
    <property type="match status" value="1"/>
</dbReference>
<comment type="caution">
    <text evidence="5">The sequence shown here is derived from an EMBL/GenBank/DDBJ whole genome shotgun (WGS) entry which is preliminary data.</text>
</comment>
<comment type="subunit">
    <text evidence="3">Heptamer of 7 subunits arranged in a ring. Interacts with the chaperonin GroEL.</text>
</comment>
<evidence type="ECO:0000256" key="1">
    <source>
        <dbReference type="ARBA" id="ARBA00006975"/>
    </source>
</evidence>
<dbReference type="HAMAP" id="MF_00580">
    <property type="entry name" value="CH10"/>
    <property type="match status" value="1"/>
</dbReference>
<dbReference type="GO" id="GO:0044183">
    <property type="term" value="F:protein folding chaperone"/>
    <property type="evidence" value="ECO:0007669"/>
    <property type="project" value="InterPro"/>
</dbReference>
<comment type="function">
    <text evidence="3 4">Together with the chaperonin GroEL, plays an essential role in assisting protein folding. The GroEL-GroES system forms a nano-cage that allows encapsulation of the non-native substrate proteins and provides a physical environment optimized to promote and accelerate protein folding. GroES binds to the apical surface of the GroEL ring, thereby capping the opening of the GroEL channel.</text>
</comment>
<dbReference type="Proteomes" id="UP000004358">
    <property type="component" value="Unassembled WGS sequence"/>
</dbReference>
<dbReference type="PANTHER" id="PTHR10772:SF58">
    <property type="entry name" value="CO-CHAPERONIN GROES"/>
    <property type="match status" value="1"/>
</dbReference>
<dbReference type="GO" id="GO:0005737">
    <property type="term" value="C:cytoplasm"/>
    <property type="evidence" value="ECO:0007669"/>
    <property type="project" value="UniProtKB-SubCell"/>
</dbReference>